<evidence type="ECO:0000313" key="1">
    <source>
        <dbReference type="EMBL" id="CAB4944419.1"/>
    </source>
</evidence>
<name>A0A6J7JNZ9_9ZZZZ</name>
<sequence>MVADWDVVREMFETASESAIISERFGTCKVVTLLRARSLPDDPLVIDGRGRLDLDGASEGDATVHVELDDFDVGLLSQGKIRLAMSIAMGRASYRGPVREFLRVLPTVQAINCPPPEVGQAHDDE</sequence>
<dbReference type="EMBL" id="CAFBMK010000276">
    <property type="protein sequence ID" value="CAB4944419.1"/>
    <property type="molecule type" value="Genomic_DNA"/>
</dbReference>
<organism evidence="1">
    <name type="scientific">freshwater metagenome</name>
    <dbReference type="NCBI Taxonomy" id="449393"/>
    <lineage>
        <taxon>unclassified sequences</taxon>
        <taxon>metagenomes</taxon>
        <taxon>ecological metagenomes</taxon>
    </lineage>
</organism>
<accession>A0A6J7JNZ9</accession>
<protein>
    <submittedName>
        <fullName evidence="1">Unannotated protein</fullName>
    </submittedName>
</protein>
<reference evidence="1" key="1">
    <citation type="submission" date="2020-05" db="EMBL/GenBank/DDBJ databases">
        <authorList>
            <person name="Chiriac C."/>
            <person name="Salcher M."/>
            <person name="Ghai R."/>
            <person name="Kavagutti S V."/>
        </authorList>
    </citation>
    <scope>NUCLEOTIDE SEQUENCE</scope>
</reference>
<gene>
    <name evidence="1" type="ORF">UFOPK3564_03139</name>
</gene>
<proteinExistence type="predicted"/>
<dbReference type="AlphaFoldDB" id="A0A6J7JNZ9"/>